<sequence length="47" mass="5342">MYCFRTFFIIGTPKLNPNESASSGFSGDRMSFQSKLSIGWIHDRSSH</sequence>
<name>A0A383B6Q4_9ZZZZ</name>
<accession>A0A383B6Q4</accession>
<evidence type="ECO:0000313" key="1">
    <source>
        <dbReference type="EMBL" id="SVE15470.1"/>
    </source>
</evidence>
<organism evidence="1">
    <name type="scientific">marine metagenome</name>
    <dbReference type="NCBI Taxonomy" id="408172"/>
    <lineage>
        <taxon>unclassified sequences</taxon>
        <taxon>metagenomes</taxon>
        <taxon>ecological metagenomes</taxon>
    </lineage>
</organism>
<proteinExistence type="predicted"/>
<reference evidence="1" key="1">
    <citation type="submission" date="2018-05" db="EMBL/GenBank/DDBJ databases">
        <authorList>
            <person name="Lanie J.A."/>
            <person name="Ng W.-L."/>
            <person name="Kazmierczak K.M."/>
            <person name="Andrzejewski T.M."/>
            <person name="Davidsen T.M."/>
            <person name="Wayne K.J."/>
            <person name="Tettelin H."/>
            <person name="Glass J.I."/>
            <person name="Rusch D."/>
            <person name="Podicherti R."/>
            <person name="Tsui H.-C.T."/>
            <person name="Winkler M.E."/>
        </authorList>
    </citation>
    <scope>NUCLEOTIDE SEQUENCE</scope>
</reference>
<dbReference type="AlphaFoldDB" id="A0A383B6Q4"/>
<protein>
    <submittedName>
        <fullName evidence="1">Uncharacterized protein</fullName>
    </submittedName>
</protein>
<gene>
    <name evidence="1" type="ORF">METZ01_LOCUS468324</name>
</gene>
<dbReference type="EMBL" id="UINC01197803">
    <property type="protein sequence ID" value="SVE15470.1"/>
    <property type="molecule type" value="Genomic_DNA"/>
</dbReference>